<organism evidence="1 2">
    <name type="scientific">Mythimna loreyi</name>
    <dbReference type="NCBI Taxonomy" id="667449"/>
    <lineage>
        <taxon>Eukaryota</taxon>
        <taxon>Metazoa</taxon>
        <taxon>Ecdysozoa</taxon>
        <taxon>Arthropoda</taxon>
        <taxon>Hexapoda</taxon>
        <taxon>Insecta</taxon>
        <taxon>Pterygota</taxon>
        <taxon>Neoptera</taxon>
        <taxon>Endopterygota</taxon>
        <taxon>Lepidoptera</taxon>
        <taxon>Glossata</taxon>
        <taxon>Ditrysia</taxon>
        <taxon>Noctuoidea</taxon>
        <taxon>Noctuidae</taxon>
        <taxon>Noctuinae</taxon>
        <taxon>Hadenini</taxon>
        <taxon>Mythimna</taxon>
    </lineage>
</organism>
<protein>
    <submittedName>
        <fullName evidence="1">Uncharacterized protein</fullName>
    </submittedName>
</protein>
<keyword evidence="2" id="KW-1185">Reference proteome</keyword>
<comment type="caution">
    <text evidence="1">The sequence shown here is derived from an EMBL/GenBank/DDBJ whole genome shotgun (WGS) entry which is preliminary data.</text>
</comment>
<sequence>MDTLDKATLDKLQELIEASSEPGKPPSRKVLMELLDSVDLADDVKENLKAMLIGDVPKVFGSYAGGTYLAIVFILLVFALILFFGYKLYKSIKEKEIKREEKKKAKQMKKKK</sequence>
<evidence type="ECO:0000313" key="2">
    <source>
        <dbReference type="Proteomes" id="UP001231649"/>
    </source>
</evidence>
<reference evidence="1" key="1">
    <citation type="submission" date="2023-03" db="EMBL/GenBank/DDBJ databases">
        <title>Chromosome-level genomes of two armyworms, Mythimna separata and Mythimna loreyi, provide insights into the biosynthesis and reception of sex pheromones.</title>
        <authorList>
            <person name="Zhao H."/>
        </authorList>
    </citation>
    <scope>NUCLEOTIDE SEQUENCE</scope>
    <source>
        <strain evidence="1">BeijingLab</strain>
    </source>
</reference>
<accession>A0ACC2Q392</accession>
<dbReference type="EMBL" id="CM056805">
    <property type="protein sequence ID" value="KAJ8707058.1"/>
    <property type="molecule type" value="Genomic_DNA"/>
</dbReference>
<evidence type="ECO:0000313" key="1">
    <source>
        <dbReference type="EMBL" id="KAJ8707058.1"/>
    </source>
</evidence>
<dbReference type="Proteomes" id="UP001231649">
    <property type="component" value="Chromosome 29"/>
</dbReference>
<proteinExistence type="predicted"/>
<gene>
    <name evidence="1" type="ORF">PYW08_011192</name>
</gene>
<name>A0ACC2Q392_9NEOP</name>